<dbReference type="RefSeq" id="XP_067761323.1">
    <property type="nucleotide sequence ID" value="XM_067910636.1"/>
</dbReference>
<dbReference type="Proteomes" id="UP000018208">
    <property type="component" value="Unassembled WGS sequence"/>
</dbReference>
<keyword evidence="2" id="KW-1185">Reference proteome</keyword>
<dbReference type="KEGG" id="ssao:94300853"/>
<proteinExistence type="predicted"/>
<dbReference type="AlphaFoldDB" id="A0A9P8LLR8"/>
<accession>A0A9P8LLR8</accession>
<dbReference type="GeneID" id="94300853"/>
<gene>
    <name evidence="1" type="ORF">SS50377_26830</name>
</gene>
<sequence length="141" mass="17066">MNDNHFLQQLQAVQDRMALTKINSTDIVFNKYYDQTLFIQPKQNKRFKEYREKLYMEAHKLQKYAHHDSILTHSLVDQTPQFQFIDMPKKRPVNFKRNLACLKSSIDYEPLNQCVFERLYPQYLTKSKRECIDLKRSKSNK</sequence>
<evidence type="ECO:0000313" key="1">
    <source>
        <dbReference type="EMBL" id="KAH0570550.1"/>
    </source>
</evidence>
<protein>
    <submittedName>
        <fullName evidence="1">Uncharacterized protein</fullName>
    </submittedName>
</protein>
<dbReference type="EMBL" id="AUWU02000007">
    <property type="protein sequence ID" value="KAH0570550.1"/>
    <property type="molecule type" value="Genomic_DNA"/>
</dbReference>
<comment type="caution">
    <text evidence="1">The sequence shown here is derived from an EMBL/GenBank/DDBJ whole genome shotgun (WGS) entry which is preliminary data.</text>
</comment>
<evidence type="ECO:0000313" key="2">
    <source>
        <dbReference type="Proteomes" id="UP000018208"/>
    </source>
</evidence>
<reference evidence="1 2" key="1">
    <citation type="journal article" date="2014" name="PLoS Genet.">
        <title>The Genome of Spironucleus salmonicida Highlights a Fish Pathogen Adapted to Fluctuating Environments.</title>
        <authorList>
            <person name="Xu F."/>
            <person name="Jerlstrom-Hultqvist J."/>
            <person name="Einarsson E."/>
            <person name="Astvaldsson A."/>
            <person name="Svard S.G."/>
            <person name="Andersson J.O."/>
        </authorList>
    </citation>
    <scope>NUCLEOTIDE SEQUENCE [LARGE SCALE GENOMIC DNA]</scope>
    <source>
        <strain evidence="1 2">ATCC 50377</strain>
    </source>
</reference>
<organism evidence="1 2">
    <name type="scientific">Spironucleus salmonicida</name>
    <dbReference type="NCBI Taxonomy" id="348837"/>
    <lineage>
        <taxon>Eukaryota</taxon>
        <taxon>Metamonada</taxon>
        <taxon>Diplomonadida</taxon>
        <taxon>Hexamitidae</taxon>
        <taxon>Hexamitinae</taxon>
        <taxon>Spironucleus</taxon>
    </lineage>
</organism>
<name>A0A9P8LLR8_9EUKA</name>